<keyword evidence="1" id="KW-0472">Membrane</keyword>
<reference evidence="3 4" key="1">
    <citation type="submission" date="2016-06" db="EMBL/GenBank/DDBJ databases">
        <title>First insights into the genetic diversity and population structure of in the Bacillus cereus group bacteria from diverse marine environments.</title>
        <authorList>
            <person name="Liu Y."/>
            <person name="Lai Q."/>
            <person name="Shao Z."/>
        </authorList>
    </citation>
    <scope>NUCLEOTIDE SEQUENCE [LARGE SCALE GENOMIC DNA]</scope>
    <source>
        <strain evidence="3 4">NH24A2</strain>
    </source>
</reference>
<keyword evidence="5" id="KW-1185">Reference proteome</keyword>
<evidence type="ECO:0008006" key="6">
    <source>
        <dbReference type="Google" id="ProtNLM"/>
    </source>
</evidence>
<feature type="transmembrane region" description="Helical" evidence="1">
    <location>
        <begin position="40"/>
        <end position="61"/>
    </location>
</feature>
<proteinExistence type="predicted"/>
<dbReference type="EMBL" id="MAOI01000079">
    <property type="protein sequence ID" value="OJD78188.1"/>
    <property type="molecule type" value="Genomic_DNA"/>
</dbReference>
<keyword evidence="1" id="KW-0812">Transmembrane</keyword>
<dbReference type="GeneID" id="87593384"/>
<name>A0A1J9VRU3_9BACI</name>
<dbReference type="Proteomes" id="UP000182788">
    <property type="component" value="Unassembled WGS sequence"/>
</dbReference>
<gene>
    <name evidence="3" type="ORF">BAU28_02895</name>
    <name evidence="2" type="ORF">P4U88_17220</name>
</gene>
<keyword evidence="1" id="KW-1133">Transmembrane helix</keyword>
<evidence type="ECO:0000313" key="4">
    <source>
        <dbReference type="Proteomes" id="UP000182788"/>
    </source>
</evidence>
<evidence type="ECO:0000313" key="2">
    <source>
        <dbReference type="EMBL" id="MED1567648.1"/>
    </source>
</evidence>
<evidence type="ECO:0000313" key="3">
    <source>
        <dbReference type="EMBL" id="OJD78188.1"/>
    </source>
</evidence>
<dbReference type="RefSeq" id="WP_002172077.1">
    <property type="nucleotide sequence ID" value="NZ_CBCSHB010000019.1"/>
</dbReference>
<dbReference type="AlphaFoldDB" id="A0A1J9VRU3"/>
<dbReference type="EMBL" id="JARMDB010000011">
    <property type="protein sequence ID" value="MED1567648.1"/>
    <property type="molecule type" value="Genomic_DNA"/>
</dbReference>
<dbReference type="Proteomes" id="UP001309448">
    <property type="component" value="Unassembled WGS sequence"/>
</dbReference>
<reference evidence="2 5" key="2">
    <citation type="submission" date="2023-03" db="EMBL/GenBank/DDBJ databases">
        <title>Bacillus Genome Sequencing.</title>
        <authorList>
            <person name="Dunlap C."/>
        </authorList>
    </citation>
    <scope>NUCLEOTIDE SEQUENCE [LARGE SCALE GENOMIC DNA]</scope>
    <source>
        <strain evidence="2 5">B-615</strain>
    </source>
</reference>
<comment type="caution">
    <text evidence="3">The sequence shown here is derived from an EMBL/GenBank/DDBJ whole genome shotgun (WGS) entry which is preliminary data.</text>
</comment>
<evidence type="ECO:0000313" key="5">
    <source>
        <dbReference type="Proteomes" id="UP001309448"/>
    </source>
</evidence>
<sequence length="67" mass="8060">MAVLLVENLYQMSIVLLLLCSFCFYRYLKKMKRERKLTGFELTMYIVTQLAYFIWAFTSFIKLLSKS</sequence>
<evidence type="ECO:0000256" key="1">
    <source>
        <dbReference type="SAM" id="Phobius"/>
    </source>
</evidence>
<organism evidence="3 4">
    <name type="scientific">Bacillus paramycoides</name>
    <dbReference type="NCBI Taxonomy" id="2026194"/>
    <lineage>
        <taxon>Bacteria</taxon>
        <taxon>Bacillati</taxon>
        <taxon>Bacillota</taxon>
        <taxon>Bacilli</taxon>
        <taxon>Bacillales</taxon>
        <taxon>Bacillaceae</taxon>
        <taxon>Bacillus</taxon>
        <taxon>Bacillus cereus group</taxon>
    </lineage>
</organism>
<accession>A0A1J9VRU3</accession>
<feature type="transmembrane region" description="Helical" evidence="1">
    <location>
        <begin position="12"/>
        <end position="28"/>
    </location>
</feature>
<protein>
    <recommendedName>
        <fullName evidence="6">Cell division protein</fullName>
    </recommendedName>
</protein>